<dbReference type="InParanoid" id="A0A1V8SV76"/>
<keyword evidence="1" id="KW-0472">Membrane</keyword>
<gene>
    <name evidence="3" type="ORF">B0A48_11262</name>
</gene>
<sequence length="246" mass="28044">MFYGINIAVLWYYVLGSDFFYCHPRFTTNSGGLRNRPKPTYTFDDWKNQVPPDKPALPDISMTVDAFSKSYYSILLSDFGVLDFTNAFATVPGIEYIQSRQDTDLAAAAEEFHFDIADEHLKTGRIAPVLQPGQNPILYNMTAGPTTVYTQYLCSVPKRKSGMSLIFPVLIADIVFLQAVWKLFILITTWWLGRTDKQMNYCAGCLETKRAGDLAVDAFDTRPPHSRRYSERSELQELIPMRSYGR</sequence>
<protein>
    <submittedName>
        <fullName evidence="3">Uncharacterized protein</fullName>
    </submittedName>
</protein>
<dbReference type="EMBL" id="NAJO01000026">
    <property type="protein sequence ID" value="OQO02979.1"/>
    <property type="molecule type" value="Genomic_DNA"/>
</dbReference>
<accession>A0A1V8SV76</accession>
<comment type="caution">
    <text evidence="3">The sequence shown here is derived from an EMBL/GenBank/DDBJ whole genome shotgun (WGS) entry which is preliminary data.</text>
</comment>
<dbReference type="OrthoDB" id="3220769at2759"/>
<evidence type="ECO:0000256" key="2">
    <source>
        <dbReference type="SAM" id="SignalP"/>
    </source>
</evidence>
<evidence type="ECO:0000256" key="1">
    <source>
        <dbReference type="SAM" id="Phobius"/>
    </source>
</evidence>
<keyword evidence="1" id="KW-0812">Transmembrane</keyword>
<name>A0A1V8SV76_9PEZI</name>
<organism evidence="3 4">
    <name type="scientific">Cryoendolithus antarcticus</name>
    <dbReference type="NCBI Taxonomy" id="1507870"/>
    <lineage>
        <taxon>Eukaryota</taxon>
        <taxon>Fungi</taxon>
        <taxon>Dikarya</taxon>
        <taxon>Ascomycota</taxon>
        <taxon>Pezizomycotina</taxon>
        <taxon>Dothideomycetes</taxon>
        <taxon>Dothideomycetidae</taxon>
        <taxon>Cladosporiales</taxon>
        <taxon>Cladosporiaceae</taxon>
        <taxon>Cryoendolithus</taxon>
    </lineage>
</organism>
<dbReference type="AlphaFoldDB" id="A0A1V8SV76"/>
<feature type="transmembrane region" description="Helical" evidence="1">
    <location>
        <begin position="165"/>
        <end position="192"/>
    </location>
</feature>
<proteinExistence type="predicted"/>
<feature type="signal peptide" evidence="2">
    <location>
        <begin position="1"/>
        <end position="16"/>
    </location>
</feature>
<evidence type="ECO:0000313" key="4">
    <source>
        <dbReference type="Proteomes" id="UP000192596"/>
    </source>
</evidence>
<keyword evidence="1" id="KW-1133">Transmembrane helix</keyword>
<reference evidence="4" key="1">
    <citation type="submission" date="2017-03" db="EMBL/GenBank/DDBJ databases">
        <title>Genomes of endolithic fungi from Antarctica.</title>
        <authorList>
            <person name="Coleine C."/>
            <person name="Masonjones S."/>
            <person name="Stajich J.E."/>
        </authorList>
    </citation>
    <scope>NUCLEOTIDE SEQUENCE [LARGE SCALE GENOMIC DNA]</scope>
    <source>
        <strain evidence="4">CCFEE 5527</strain>
    </source>
</reference>
<evidence type="ECO:0000313" key="3">
    <source>
        <dbReference type="EMBL" id="OQO02979.1"/>
    </source>
</evidence>
<keyword evidence="2" id="KW-0732">Signal</keyword>
<feature type="chain" id="PRO_5012393144" evidence="2">
    <location>
        <begin position="17"/>
        <end position="246"/>
    </location>
</feature>
<dbReference type="Proteomes" id="UP000192596">
    <property type="component" value="Unassembled WGS sequence"/>
</dbReference>
<keyword evidence="4" id="KW-1185">Reference proteome</keyword>